<feature type="compositionally biased region" description="Low complexity" evidence="1">
    <location>
        <begin position="75"/>
        <end position="84"/>
    </location>
</feature>
<feature type="compositionally biased region" description="Acidic residues" evidence="1">
    <location>
        <begin position="31"/>
        <end position="41"/>
    </location>
</feature>
<dbReference type="Proteomes" id="UP000694906">
    <property type="component" value="Unplaced"/>
</dbReference>
<dbReference type="RefSeq" id="XP_021117041.1">
    <property type="nucleotide sequence ID" value="XM_021261382.1"/>
</dbReference>
<dbReference type="AlphaFoldDB" id="A0AAX6T6Z4"/>
<sequence>MVCSTSRTKPGQCPFPSDVKPRVTSLVVPGEEQEEDSEEDLEKLPELGAAAAGESHFPNKEEKGEEQQEGRGSEQEPGQQQLEGPCLSSDVFCRLQLQQVERIFQRAQYSDVFLRKEISIPTCVTEATVKPEDLEDDSL</sequence>
<evidence type="ECO:0000313" key="2">
    <source>
        <dbReference type="Proteomes" id="UP000694906"/>
    </source>
</evidence>
<gene>
    <name evidence="3" type="primary">LOC110350082</name>
</gene>
<reference evidence="3" key="1">
    <citation type="submission" date="2025-08" db="UniProtKB">
        <authorList>
            <consortium name="RefSeq"/>
        </authorList>
    </citation>
    <scope>IDENTIFICATION</scope>
</reference>
<evidence type="ECO:0000313" key="3">
    <source>
        <dbReference type="RefSeq" id="XP_021117041.1"/>
    </source>
</evidence>
<feature type="compositionally biased region" description="Basic and acidic residues" evidence="1">
    <location>
        <begin position="57"/>
        <end position="74"/>
    </location>
</feature>
<proteinExistence type="predicted"/>
<protein>
    <submittedName>
        <fullName evidence="3">Rhox homeobox family member 2-like</fullName>
    </submittedName>
</protein>
<keyword evidence="2" id="KW-1185">Reference proteome</keyword>
<dbReference type="GeneID" id="110350082"/>
<organism evidence="2 3">
    <name type="scientific">Heterocephalus glaber</name>
    <name type="common">Naked mole rat</name>
    <dbReference type="NCBI Taxonomy" id="10181"/>
    <lineage>
        <taxon>Eukaryota</taxon>
        <taxon>Metazoa</taxon>
        <taxon>Chordata</taxon>
        <taxon>Craniata</taxon>
        <taxon>Vertebrata</taxon>
        <taxon>Euteleostomi</taxon>
        <taxon>Mammalia</taxon>
        <taxon>Eutheria</taxon>
        <taxon>Euarchontoglires</taxon>
        <taxon>Glires</taxon>
        <taxon>Rodentia</taxon>
        <taxon>Hystricomorpha</taxon>
        <taxon>Bathyergidae</taxon>
        <taxon>Heterocephalus</taxon>
    </lineage>
</organism>
<name>A0AAX6T6Z4_HETGA</name>
<accession>A0AAX6T6Z4</accession>
<feature type="region of interest" description="Disordered" evidence="1">
    <location>
        <begin position="1"/>
        <end position="84"/>
    </location>
</feature>
<evidence type="ECO:0000256" key="1">
    <source>
        <dbReference type="SAM" id="MobiDB-lite"/>
    </source>
</evidence>